<gene>
    <name evidence="4" type="ORF">I4641_05125</name>
</gene>
<evidence type="ECO:0000256" key="2">
    <source>
        <dbReference type="ARBA" id="ARBA00022573"/>
    </source>
</evidence>
<dbReference type="Proteomes" id="UP000729733">
    <property type="component" value="Unassembled WGS sequence"/>
</dbReference>
<dbReference type="Pfam" id="PF02571">
    <property type="entry name" value="CbiJ"/>
    <property type="match status" value="1"/>
</dbReference>
<reference evidence="4" key="1">
    <citation type="journal article" date="2021" name="Antonie Van Leeuwenhoek">
        <title>Draft genome and description of Waterburya agarophytonicola gen. nov. sp. nov. (Pleurocapsales, Cyanobacteria): a seaweed symbiont.</title>
        <authorList>
            <person name="Bonthond G."/>
            <person name="Shalygin S."/>
            <person name="Bayer T."/>
            <person name="Weinberger F."/>
        </authorList>
    </citation>
    <scope>NUCLEOTIDE SEQUENCE</scope>
    <source>
        <strain evidence="4">KI4</strain>
    </source>
</reference>
<dbReference type="NCBIfam" id="NF005970">
    <property type="entry name" value="PRK08057.1-4"/>
    <property type="match status" value="1"/>
</dbReference>
<dbReference type="GO" id="GO:0009236">
    <property type="term" value="P:cobalamin biosynthetic process"/>
    <property type="evidence" value="ECO:0007669"/>
    <property type="project" value="UniProtKB-KW"/>
</dbReference>
<organism evidence="4 5">
    <name type="scientific">Waterburya agarophytonicola KI4</name>
    <dbReference type="NCBI Taxonomy" id="2874699"/>
    <lineage>
        <taxon>Bacteria</taxon>
        <taxon>Bacillati</taxon>
        <taxon>Cyanobacteriota</taxon>
        <taxon>Cyanophyceae</taxon>
        <taxon>Pleurocapsales</taxon>
        <taxon>Hyellaceae</taxon>
        <taxon>Waterburya</taxon>
        <taxon>Waterburya agarophytonicola</taxon>
    </lineage>
</organism>
<comment type="caution">
    <text evidence="4">The sequence shown here is derived from an EMBL/GenBank/DDBJ whole genome shotgun (WGS) entry which is preliminary data.</text>
</comment>
<dbReference type="AlphaFoldDB" id="A0A964BMZ3"/>
<dbReference type="PANTHER" id="PTHR36925:SF1">
    <property type="entry name" value="COBALT-PRECORRIN-6A REDUCTASE"/>
    <property type="match status" value="1"/>
</dbReference>
<dbReference type="NCBIfam" id="TIGR00715">
    <property type="entry name" value="precor6x_red"/>
    <property type="match status" value="1"/>
</dbReference>
<protein>
    <submittedName>
        <fullName evidence="4">Cobalt-precorrin-6A reductase</fullName>
        <ecNumber evidence="4">1.3.1.106</ecNumber>
    </submittedName>
</protein>
<dbReference type="GO" id="GO:0016994">
    <property type="term" value="F:precorrin-6A reductase activity"/>
    <property type="evidence" value="ECO:0007669"/>
    <property type="project" value="InterPro"/>
</dbReference>
<evidence type="ECO:0000256" key="3">
    <source>
        <dbReference type="ARBA" id="ARBA00023002"/>
    </source>
</evidence>
<dbReference type="InterPro" id="IPR003723">
    <property type="entry name" value="Precorrin-6x_reduct"/>
</dbReference>
<proteinExistence type="predicted"/>
<keyword evidence="5" id="KW-1185">Reference proteome</keyword>
<evidence type="ECO:0000313" key="5">
    <source>
        <dbReference type="Proteomes" id="UP000729733"/>
    </source>
</evidence>
<dbReference type="EC" id="1.3.1.106" evidence="4"/>
<name>A0A964BMZ3_9CYAN</name>
<dbReference type="PROSITE" id="PS51014">
    <property type="entry name" value="COBK_CBIJ"/>
    <property type="match status" value="1"/>
</dbReference>
<dbReference type="EMBL" id="JADWDC010000008">
    <property type="protein sequence ID" value="MCC0176358.1"/>
    <property type="molecule type" value="Genomic_DNA"/>
</dbReference>
<evidence type="ECO:0000256" key="1">
    <source>
        <dbReference type="ARBA" id="ARBA00004953"/>
    </source>
</evidence>
<accession>A0A964BMZ3</accession>
<sequence>MRSKVWLIGGTSDSVAIAKILAGNNIPLVISVTTPSARSLYDRGLQIVTGCMNLARMQSFCQQEKFTAVIDASHPYAVEVSQQAIAITTKLNIAYLRYERSNYQGNNSTIANSLITELDSFETLLAGNYLQEETVLLTIGCKTLPQFQSWQDRATLYARVLPKIESITIAQSAGFKSDRTIAIRPPLTPDLEKALWQQWNISLVITKASGKAGGEDIKRQVALDLNIPLIIIARPQITYPQKTTNLSGILDFVKFRALIL</sequence>
<evidence type="ECO:0000313" key="4">
    <source>
        <dbReference type="EMBL" id="MCC0176358.1"/>
    </source>
</evidence>
<dbReference type="PANTHER" id="PTHR36925">
    <property type="entry name" value="COBALT-PRECORRIN-6A REDUCTASE"/>
    <property type="match status" value="1"/>
</dbReference>
<keyword evidence="2" id="KW-0169">Cobalamin biosynthesis</keyword>
<keyword evidence="3 4" id="KW-0560">Oxidoreductase</keyword>
<comment type="pathway">
    <text evidence="1">Cofactor biosynthesis; adenosylcobalamin biosynthesis.</text>
</comment>
<dbReference type="RefSeq" id="WP_229639400.1">
    <property type="nucleotide sequence ID" value="NZ_JADWDC010000008.1"/>
</dbReference>